<feature type="domain" description="Fungal lipase-type" evidence="1">
    <location>
        <begin position="37"/>
        <end position="153"/>
    </location>
</feature>
<dbReference type="Proteomes" id="UP001620339">
    <property type="component" value="Unassembled WGS sequence"/>
</dbReference>
<dbReference type="EMBL" id="JADIKK010000008">
    <property type="protein sequence ID" value="MFK2876906.1"/>
    <property type="molecule type" value="Genomic_DNA"/>
</dbReference>
<accession>A0ABW8J3P0</accession>
<dbReference type="InterPro" id="IPR029058">
    <property type="entry name" value="AB_hydrolase_fold"/>
</dbReference>
<dbReference type="InterPro" id="IPR002921">
    <property type="entry name" value="Fungal_lipase-type"/>
</dbReference>
<protein>
    <submittedName>
        <fullName evidence="2">Lipase</fullName>
    </submittedName>
</protein>
<reference evidence="2 3" key="1">
    <citation type="submission" date="2020-10" db="EMBL/GenBank/DDBJ databases">
        <title>Phylogeny of dyella-like bacteria.</title>
        <authorList>
            <person name="Fu J."/>
        </authorList>
    </citation>
    <scope>NUCLEOTIDE SEQUENCE [LARGE SCALE GENOMIC DNA]</scope>
    <source>
        <strain evidence="2 3">KACC 19113</strain>
    </source>
</reference>
<sequence>MNPVDYALLAQRAYSDAPTIGQADSASRMHVYGDVHMFRGSDDIQSWLHDFDIALVDTPFGKLHAGIWHAWLDIREPCLALPPPSAIGGHSEGAGLAIFEAAEWAKLGHVVPVYAFEPPRICGDDVLAKMLAVWKVPFFATRNGNDLVTEIPTLMSLPGPLTRIGTPALSLPNLIDHSIDRVIAALSNP</sequence>
<dbReference type="Pfam" id="PF01764">
    <property type="entry name" value="Lipase_3"/>
    <property type="match status" value="1"/>
</dbReference>
<dbReference type="SUPFAM" id="SSF53474">
    <property type="entry name" value="alpha/beta-Hydrolases"/>
    <property type="match status" value="1"/>
</dbReference>
<name>A0ABW8J3P0_9GAMM</name>
<evidence type="ECO:0000313" key="2">
    <source>
        <dbReference type="EMBL" id="MFK2876906.1"/>
    </source>
</evidence>
<gene>
    <name evidence="2" type="ORF">ISP25_07490</name>
</gene>
<comment type="caution">
    <text evidence="2">The sequence shown here is derived from an EMBL/GenBank/DDBJ whole genome shotgun (WGS) entry which is preliminary data.</text>
</comment>
<keyword evidence="3" id="KW-1185">Reference proteome</keyword>
<evidence type="ECO:0000313" key="3">
    <source>
        <dbReference type="Proteomes" id="UP001620339"/>
    </source>
</evidence>
<organism evidence="2 3">
    <name type="scientific">Rhodanobacter hydrolyticus</name>
    <dbReference type="NCBI Taxonomy" id="2250595"/>
    <lineage>
        <taxon>Bacteria</taxon>
        <taxon>Pseudomonadati</taxon>
        <taxon>Pseudomonadota</taxon>
        <taxon>Gammaproteobacteria</taxon>
        <taxon>Lysobacterales</taxon>
        <taxon>Rhodanobacteraceae</taxon>
        <taxon>Rhodanobacter</taxon>
    </lineage>
</organism>
<dbReference type="RefSeq" id="WP_404612908.1">
    <property type="nucleotide sequence ID" value="NZ_JADIKK010000008.1"/>
</dbReference>
<dbReference type="Gene3D" id="3.40.50.1820">
    <property type="entry name" value="alpha/beta hydrolase"/>
    <property type="match status" value="1"/>
</dbReference>
<proteinExistence type="predicted"/>
<evidence type="ECO:0000259" key="1">
    <source>
        <dbReference type="Pfam" id="PF01764"/>
    </source>
</evidence>